<organism evidence="3 5">
    <name type="scientific">Elizabethkingia anophelis</name>
    <dbReference type="NCBI Taxonomy" id="1117645"/>
    <lineage>
        <taxon>Bacteria</taxon>
        <taxon>Pseudomonadati</taxon>
        <taxon>Bacteroidota</taxon>
        <taxon>Flavobacteriia</taxon>
        <taxon>Flavobacteriales</taxon>
        <taxon>Weeksellaceae</taxon>
        <taxon>Elizabethkingia</taxon>
    </lineage>
</organism>
<reference evidence="2 4" key="1">
    <citation type="submission" date="2016-07" db="EMBL/GenBank/DDBJ databases">
        <title>Revisiting the taxonomy of the Elizabethkingia Genus using Whole-Genome Sequencing, Optical Mapping, and MALDI-TOF, along with proposal of three novel Elizabethkingia species: Elizabethkingia bruuniana sp. nov., Elizabethkingia ursingii sp. nov., and Elizabethkingia occulta sp. nov.</title>
        <authorList>
            <person name="Nicholson A.C."/>
        </authorList>
    </citation>
    <scope>NUCLEOTIDE SEQUENCE [LARGE SCALE GENOMIC DNA]</scope>
    <source>
        <strain evidence="2 4">F3201</strain>
    </source>
</reference>
<evidence type="ECO:0000256" key="1">
    <source>
        <dbReference type="SAM" id="SignalP"/>
    </source>
</evidence>
<feature type="signal peptide" evidence="1">
    <location>
        <begin position="1"/>
        <end position="24"/>
    </location>
</feature>
<evidence type="ECO:0000313" key="3">
    <source>
        <dbReference type="EMBL" id="MDV3662914.1"/>
    </source>
</evidence>
<dbReference type="KEGG" id="een:BBD30_04035"/>
<dbReference type="Proteomes" id="UP000190848">
    <property type="component" value="Chromosome"/>
</dbReference>
<feature type="chain" id="PRO_5042789145" description="DUF4251 domain-containing protein" evidence="1">
    <location>
        <begin position="25"/>
        <end position="168"/>
    </location>
</feature>
<evidence type="ECO:0000313" key="2">
    <source>
        <dbReference type="EMBL" id="AQX01840.1"/>
    </source>
</evidence>
<dbReference type="EMBL" id="CP016374">
    <property type="protein sequence ID" value="AQX01840.1"/>
    <property type="molecule type" value="Genomic_DNA"/>
</dbReference>
<dbReference type="Proteomes" id="UP001189000">
    <property type="component" value="Unassembled WGS sequence"/>
</dbReference>
<evidence type="ECO:0008006" key="6">
    <source>
        <dbReference type="Google" id="ProtNLM"/>
    </source>
</evidence>
<sequence>MKNKISIIAFLCILVFCFSCKSSANSSSNIDVNNVVLSDNYFFSTNILDNRKEVSYKAGRIFETRLPQGANEFKGIKVINGKEIIVRLPKDSKDVDNNTTSINAESKNIEVVRQFTESNGHWLVNIFLKDNNDIKVVKFDIDKSGKAMASVEGSKLEPLLFEGIIGKN</sequence>
<keyword evidence="1" id="KW-0732">Signal</keyword>
<name>A0AAE4NYZ3_9FLAO</name>
<dbReference type="EMBL" id="NWGY01000003">
    <property type="protein sequence ID" value="MDV3662914.1"/>
    <property type="molecule type" value="Genomic_DNA"/>
</dbReference>
<accession>A0AAE4NYZ3</accession>
<reference evidence="3" key="2">
    <citation type="submission" date="2023-02" db="EMBL/GenBank/DDBJ databases">
        <title>Elizabethkingia anophelis draft genomes.</title>
        <authorList>
            <person name="Nicholson A.C."/>
            <person name="Whitney A.M."/>
            <person name="Humrighouse B.W."/>
            <person name="Villarma A."/>
            <person name="Bell M."/>
            <person name="Mcquiston J."/>
        </authorList>
    </citation>
    <scope>NUCLEOTIDE SEQUENCE</scope>
    <source>
        <strain evidence="3">B4955</strain>
    </source>
</reference>
<protein>
    <recommendedName>
        <fullName evidence="6">DUF4251 domain-containing protein</fullName>
    </recommendedName>
</protein>
<dbReference type="RefSeq" id="WP_034848540.1">
    <property type="nucleotide sequence ID" value="NZ_CBYF010000024.1"/>
</dbReference>
<evidence type="ECO:0000313" key="5">
    <source>
        <dbReference type="Proteomes" id="UP001189000"/>
    </source>
</evidence>
<proteinExistence type="predicted"/>
<gene>
    <name evidence="2" type="ORF">BBD32_10380</name>
    <name evidence="3" type="ORF">CMU51_02445</name>
</gene>
<evidence type="ECO:0000313" key="4">
    <source>
        <dbReference type="Proteomes" id="UP000190848"/>
    </source>
</evidence>
<dbReference type="AlphaFoldDB" id="A0AAE4NYZ3"/>